<accession>A0A316UI50</accession>
<dbReference type="EMBL" id="KZ819678">
    <property type="protein sequence ID" value="PWN24889.1"/>
    <property type="molecule type" value="Genomic_DNA"/>
</dbReference>
<dbReference type="RefSeq" id="XP_025359501.1">
    <property type="nucleotide sequence ID" value="XM_025509914.1"/>
</dbReference>
<dbReference type="GeneID" id="37031737"/>
<dbReference type="Proteomes" id="UP000245884">
    <property type="component" value="Unassembled WGS sequence"/>
</dbReference>
<evidence type="ECO:0000313" key="1">
    <source>
        <dbReference type="EMBL" id="PWN24889.1"/>
    </source>
</evidence>
<organism evidence="1 2">
    <name type="scientific">Jaminaea rosea</name>
    <dbReference type="NCBI Taxonomy" id="1569628"/>
    <lineage>
        <taxon>Eukaryota</taxon>
        <taxon>Fungi</taxon>
        <taxon>Dikarya</taxon>
        <taxon>Basidiomycota</taxon>
        <taxon>Ustilaginomycotina</taxon>
        <taxon>Exobasidiomycetes</taxon>
        <taxon>Microstromatales</taxon>
        <taxon>Microstromatales incertae sedis</taxon>
        <taxon>Jaminaea</taxon>
    </lineage>
</organism>
<proteinExistence type="predicted"/>
<dbReference type="AlphaFoldDB" id="A0A316UI50"/>
<keyword evidence="2" id="KW-1185">Reference proteome</keyword>
<dbReference type="STRING" id="1569628.A0A316UI50"/>
<sequence>MERLRGVLRNTSLALEEEEEAGRDRDSLALQLQGLDLTVAADRARLPRLLTLVRRSFDARAHHVAAAALTEGGSHWLFEPQVEPLHALPYLEQPDGTRACSAAEQVKAVQDYFTDLYSPAGSDVSAAEMDRLASGVSFRCLSEEQRARLTEPFSLEEIERAATSSTSCVPGVDGLPDAVFAALPEESLAPMRDTLNAQLSQNMPHGHPALR</sequence>
<reference evidence="1 2" key="1">
    <citation type="journal article" date="2018" name="Mol. Biol. Evol.">
        <title>Broad Genomic Sampling Reveals a Smut Pathogenic Ancestry of the Fungal Clade Ustilaginomycotina.</title>
        <authorList>
            <person name="Kijpornyongpan T."/>
            <person name="Mondo S.J."/>
            <person name="Barry K."/>
            <person name="Sandor L."/>
            <person name="Lee J."/>
            <person name="Lipzen A."/>
            <person name="Pangilinan J."/>
            <person name="LaButti K."/>
            <person name="Hainaut M."/>
            <person name="Henrissat B."/>
            <person name="Grigoriev I.V."/>
            <person name="Spatafora J.W."/>
            <person name="Aime M.C."/>
        </authorList>
    </citation>
    <scope>NUCLEOTIDE SEQUENCE [LARGE SCALE GENOMIC DNA]</scope>
    <source>
        <strain evidence="1 2">MCA 5214</strain>
    </source>
</reference>
<protein>
    <submittedName>
        <fullName evidence="1">Uncharacterized protein</fullName>
    </submittedName>
</protein>
<gene>
    <name evidence="1" type="ORF">BDZ90DRAFT_88050</name>
</gene>
<name>A0A316UI50_9BASI</name>
<evidence type="ECO:0000313" key="2">
    <source>
        <dbReference type="Proteomes" id="UP000245884"/>
    </source>
</evidence>